<accession>A0ABM4W321</accession>
<dbReference type="GeneID" id="140016538"/>
<dbReference type="RefSeq" id="XP_071926179.1">
    <property type="nucleotide sequence ID" value="XM_072070078.1"/>
</dbReference>
<dbReference type="PANTHER" id="PTHR35218:SF9">
    <property type="entry name" value="ENDONUCLEASE_EXONUCLEASE_PHOSPHATASE DOMAIN-CONTAINING PROTEIN"/>
    <property type="match status" value="1"/>
</dbReference>
<dbReference type="Gene3D" id="3.60.10.10">
    <property type="entry name" value="Endonuclease/exonuclease/phosphatase"/>
    <property type="match status" value="1"/>
</dbReference>
<evidence type="ECO:0000313" key="3">
    <source>
        <dbReference type="RefSeq" id="XP_071926179.1"/>
    </source>
</evidence>
<proteinExistence type="predicted"/>
<dbReference type="InterPro" id="IPR036691">
    <property type="entry name" value="Endo/exonu/phosph_ase_sf"/>
</dbReference>
<organism evidence="2 3">
    <name type="scientific">Coffea arabica</name>
    <name type="common">Arabian coffee</name>
    <dbReference type="NCBI Taxonomy" id="13443"/>
    <lineage>
        <taxon>Eukaryota</taxon>
        <taxon>Viridiplantae</taxon>
        <taxon>Streptophyta</taxon>
        <taxon>Embryophyta</taxon>
        <taxon>Tracheophyta</taxon>
        <taxon>Spermatophyta</taxon>
        <taxon>Magnoliopsida</taxon>
        <taxon>eudicotyledons</taxon>
        <taxon>Gunneridae</taxon>
        <taxon>Pentapetalae</taxon>
        <taxon>asterids</taxon>
        <taxon>lamiids</taxon>
        <taxon>Gentianales</taxon>
        <taxon>Rubiaceae</taxon>
        <taxon>Ixoroideae</taxon>
        <taxon>Gardenieae complex</taxon>
        <taxon>Bertiereae - Coffeeae clade</taxon>
        <taxon>Coffeeae</taxon>
        <taxon>Coffea</taxon>
    </lineage>
</organism>
<evidence type="ECO:0000313" key="2">
    <source>
        <dbReference type="Proteomes" id="UP001652660"/>
    </source>
</evidence>
<reference evidence="3" key="1">
    <citation type="submission" date="2025-08" db="UniProtKB">
        <authorList>
            <consortium name="RefSeq"/>
        </authorList>
    </citation>
    <scope>IDENTIFICATION</scope>
    <source>
        <tissue evidence="3">Leaves</tissue>
    </source>
</reference>
<name>A0ABM4W321_COFAR</name>
<dbReference type="PANTHER" id="PTHR35218">
    <property type="entry name" value="RNASE H DOMAIN-CONTAINING PROTEIN"/>
    <property type="match status" value="1"/>
</dbReference>
<evidence type="ECO:0000259" key="1">
    <source>
        <dbReference type="Pfam" id="PF03372"/>
    </source>
</evidence>
<feature type="domain" description="Endonuclease/exonuclease/phosphatase" evidence="1">
    <location>
        <begin position="1"/>
        <end position="222"/>
    </location>
</feature>
<protein>
    <recommendedName>
        <fullName evidence="1">Endonuclease/exonuclease/phosphatase domain-containing protein</fullName>
    </recommendedName>
</protein>
<dbReference type="Pfam" id="PF03372">
    <property type="entry name" value="Exo_endo_phos"/>
    <property type="match status" value="1"/>
</dbReference>
<dbReference type="Proteomes" id="UP001652660">
    <property type="component" value="Chromosome 11c"/>
</dbReference>
<keyword evidence="2" id="KW-1185">Reference proteome</keyword>
<sequence length="259" mass="30656">MVWNCQGVGSPLTIPQLRKACNLLSPQMVFLCETKNRKQFMEKIRRQLRFDKGVVVASMNKAVGMTVMWSSEVKVLEVRTTAFIMEVHIMDTDNNEDWWFIGIYASTDDQIRREQWEVIERRKVLWGTRWMITGDFNDITSNEEKWGGRKREEETFKDFGNFIEQNGLIDIGFKGNPWTWSNHWSQEGEIKQRLDRALVSNDWSQSFDKATVKHIDNFGSDHSMLLIDSIPLKERRKKHFFFDKRWLKKEGVEQVIKKA</sequence>
<gene>
    <name evidence="3" type="primary">LOC140016538</name>
</gene>
<dbReference type="InterPro" id="IPR005135">
    <property type="entry name" value="Endo/exonuclease/phosphatase"/>
</dbReference>
<dbReference type="SUPFAM" id="SSF56219">
    <property type="entry name" value="DNase I-like"/>
    <property type="match status" value="1"/>
</dbReference>